<comment type="caution">
    <text evidence="2">The sequence shown here is derived from an EMBL/GenBank/DDBJ whole genome shotgun (WGS) entry which is preliminary data.</text>
</comment>
<feature type="compositionally biased region" description="Basic and acidic residues" evidence="1">
    <location>
        <begin position="130"/>
        <end position="176"/>
    </location>
</feature>
<evidence type="ECO:0000313" key="2">
    <source>
        <dbReference type="EMBL" id="GIX97665.1"/>
    </source>
</evidence>
<feature type="region of interest" description="Disordered" evidence="1">
    <location>
        <begin position="106"/>
        <end position="176"/>
    </location>
</feature>
<dbReference type="AlphaFoldDB" id="A0AAV4PMQ2"/>
<feature type="compositionally biased region" description="Basic and acidic residues" evidence="1">
    <location>
        <begin position="106"/>
        <end position="119"/>
    </location>
</feature>
<evidence type="ECO:0000256" key="1">
    <source>
        <dbReference type="SAM" id="MobiDB-lite"/>
    </source>
</evidence>
<accession>A0AAV4PMQ2</accession>
<reference evidence="2 3" key="1">
    <citation type="submission" date="2021-06" db="EMBL/GenBank/DDBJ databases">
        <title>Caerostris extrusa draft genome.</title>
        <authorList>
            <person name="Kono N."/>
            <person name="Arakawa K."/>
        </authorList>
    </citation>
    <scope>NUCLEOTIDE SEQUENCE [LARGE SCALE GENOMIC DNA]</scope>
</reference>
<gene>
    <name evidence="2" type="ORF">CEXT_580441</name>
</gene>
<evidence type="ECO:0000313" key="3">
    <source>
        <dbReference type="Proteomes" id="UP001054945"/>
    </source>
</evidence>
<dbReference type="EMBL" id="BPLR01004806">
    <property type="protein sequence ID" value="GIX97665.1"/>
    <property type="molecule type" value="Genomic_DNA"/>
</dbReference>
<proteinExistence type="predicted"/>
<sequence length="176" mass="20175">MGFENSFGGREIRQGVAQGTPRGGGLPSSSPPTPPIEETCVKCLFSGYGDANIFGDVVVLRSVIRQRARCCGTSADGSETRRMMELERDWTGINAKRRKWIEQRRERRNESEGQRKLEQNHCGINADNSRQAKHEEVTRREEEQDATRREEEQVATRREDVTRVTMLQRREVHDDS</sequence>
<feature type="region of interest" description="Disordered" evidence="1">
    <location>
        <begin position="1"/>
        <end position="34"/>
    </location>
</feature>
<dbReference type="Proteomes" id="UP001054945">
    <property type="component" value="Unassembled WGS sequence"/>
</dbReference>
<organism evidence="2 3">
    <name type="scientific">Caerostris extrusa</name>
    <name type="common">Bark spider</name>
    <name type="synonym">Caerostris bankana</name>
    <dbReference type="NCBI Taxonomy" id="172846"/>
    <lineage>
        <taxon>Eukaryota</taxon>
        <taxon>Metazoa</taxon>
        <taxon>Ecdysozoa</taxon>
        <taxon>Arthropoda</taxon>
        <taxon>Chelicerata</taxon>
        <taxon>Arachnida</taxon>
        <taxon>Araneae</taxon>
        <taxon>Araneomorphae</taxon>
        <taxon>Entelegynae</taxon>
        <taxon>Araneoidea</taxon>
        <taxon>Araneidae</taxon>
        <taxon>Caerostris</taxon>
    </lineage>
</organism>
<name>A0AAV4PMQ2_CAEEX</name>
<protein>
    <submittedName>
        <fullName evidence="2">Uncharacterized protein</fullName>
    </submittedName>
</protein>
<keyword evidence="3" id="KW-1185">Reference proteome</keyword>